<proteinExistence type="predicted"/>
<organism evidence="1">
    <name type="scientific">marine sediment metagenome</name>
    <dbReference type="NCBI Taxonomy" id="412755"/>
    <lineage>
        <taxon>unclassified sequences</taxon>
        <taxon>metagenomes</taxon>
        <taxon>ecological metagenomes</taxon>
    </lineage>
</organism>
<sequence>GFGVVSKRAYEAGNDREGIYAE</sequence>
<protein>
    <submittedName>
        <fullName evidence="1">Uncharacterized protein</fullName>
    </submittedName>
</protein>
<gene>
    <name evidence="1" type="ORF">LCGC14_1494770</name>
</gene>
<name>A0A0F9LL81_9ZZZZ</name>
<feature type="non-terminal residue" evidence="1">
    <location>
        <position position="1"/>
    </location>
</feature>
<accession>A0A0F9LL81</accession>
<comment type="caution">
    <text evidence="1">The sequence shown here is derived from an EMBL/GenBank/DDBJ whole genome shotgun (WGS) entry which is preliminary data.</text>
</comment>
<dbReference type="EMBL" id="LAZR01010782">
    <property type="protein sequence ID" value="KKM65090.1"/>
    <property type="molecule type" value="Genomic_DNA"/>
</dbReference>
<dbReference type="AlphaFoldDB" id="A0A0F9LL81"/>
<reference evidence="1" key="1">
    <citation type="journal article" date="2015" name="Nature">
        <title>Complex archaea that bridge the gap between prokaryotes and eukaryotes.</title>
        <authorList>
            <person name="Spang A."/>
            <person name="Saw J.H."/>
            <person name="Jorgensen S.L."/>
            <person name="Zaremba-Niedzwiedzka K."/>
            <person name="Martijn J."/>
            <person name="Lind A.E."/>
            <person name="van Eijk R."/>
            <person name="Schleper C."/>
            <person name="Guy L."/>
            <person name="Ettema T.J."/>
        </authorList>
    </citation>
    <scope>NUCLEOTIDE SEQUENCE</scope>
</reference>
<evidence type="ECO:0000313" key="1">
    <source>
        <dbReference type="EMBL" id="KKM65090.1"/>
    </source>
</evidence>